<dbReference type="InterPro" id="IPR002178">
    <property type="entry name" value="PTS_EIIA_type-2_dom"/>
</dbReference>
<organism evidence="2 3">
    <name type="scientific">Bacillus chungangensis</name>
    <dbReference type="NCBI Taxonomy" id="587633"/>
    <lineage>
        <taxon>Bacteria</taxon>
        <taxon>Bacillati</taxon>
        <taxon>Bacillota</taxon>
        <taxon>Bacilli</taxon>
        <taxon>Bacillales</taxon>
        <taxon>Bacillaceae</taxon>
        <taxon>Bacillus</taxon>
    </lineage>
</organism>
<evidence type="ECO:0000313" key="2">
    <source>
        <dbReference type="EMBL" id="MDQ0174953.1"/>
    </source>
</evidence>
<dbReference type="PANTHER" id="PTHR47738:SF3">
    <property type="entry name" value="PHOSPHOTRANSFERASE SYSTEM MANNITOL_FRUCTOSE-SPECIFIC IIA DOMAIN CONTAINING PROTEIN"/>
    <property type="match status" value="1"/>
</dbReference>
<dbReference type="CDD" id="cd00211">
    <property type="entry name" value="PTS_IIA_fru"/>
    <property type="match status" value="1"/>
</dbReference>
<feature type="domain" description="PTS EIIA type-2" evidence="1">
    <location>
        <begin position="5"/>
        <end position="152"/>
    </location>
</feature>
<dbReference type="EMBL" id="JAUSTT010000003">
    <property type="protein sequence ID" value="MDQ0174953.1"/>
    <property type="molecule type" value="Genomic_DNA"/>
</dbReference>
<comment type="caution">
    <text evidence="2">The sequence shown here is derived from an EMBL/GenBank/DDBJ whole genome shotgun (WGS) entry which is preliminary data.</text>
</comment>
<protein>
    <submittedName>
        <fullName evidence="2">PTS system galactitol-specific IIA component</fullName>
    </submittedName>
</protein>
<evidence type="ECO:0000259" key="1">
    <source>
        <dbReference type="PROSITE" id="PS51094"/>
    </source>
</evidence>
<dbReference type="RefSeq" id="WP_307226851.1">
    <property type="nucleotide sequence ID" value="NZ_JAUSTT010000003.1"/>
</dbReference>
<evidence type="ECO:0000313" key="3">
    <source>
        <dbReference type="Proteomes" id="UP001223586"/>
    </source>
</evidence>
<gene>
    <name evidence="2" type="ORF">J2S08_000787</name>
</gene>
<dbReference type="InterPro" id="IPR051541">
    <property type="entry name" value="PTS_SugarTrans_NitroReg"/>
</dbReference>
<dbReference type="PANTHER" id="PTHR47738">
    <property type="entry name" value="PTS SYSTEM FRUCTOSE-LIKE EIIA COMPONENT-RELATED"/>
    <property type="match status" value="1"/>
</dbReference>
<name>A0ABT9WNT8_9BACI</name>
<accession>A0ABT9WNT8</accession>
<dbReference type="PROSITE" id="PS51094">
    <property type="entry name" value="PTS_EIIA_TYPE_2"/>
    <property type="match status" value="1"/>
</dbReference>
<dbReference type="Gene3D" id="3.40.930.10">
    <property type="entry name" value="Mannitol-specific EII, Chain A"/>
    <property type="match status" value="1"/>
</dbReference>
<keyword evidence="3" id="KW-1185">Reference proteome</keyword>
<dbReference type="Pfam" id="PF00359">
    <property type="entry name" value="PTS_EIIA_2"/>
    <property type="match status" value="1"/>
</dbReference>
<sequence>MEYADLFREDLIEIEAEYSSQQEMFETICNNLFENGFVAETFKDAITKREEEYPTGILTGKMSIAIPHTDVMHVHKPFIYVVKLKKTLPFIQMGTTDEWIEVENIFMLGIKVPSEQIGLLSLMMDKLQNEQFNNGYNMISSQKEMEKYLKNNFRSEEK</sequence>
<dbReference type="Proteomes" id="UP001223586">
    <property type="component" value="Unassembled WGS sequence"/>
</dbReference>
<dbReference type="InterPro" id="IPR016152">
    <property type="entry name" value="PTrfase/Anion_transptr"/>
</dbReference>
<proteinExistence type="predicted"/>
<dbReference type="SUPFAM" id="SSF55804">
    <property type="entry name" value="Phoshotransferase/anion transport protein"/>
    <property type="match status" value="1"/>
</dbReference>
<reference evidence="2 3" key="1">
    <citation type="submission" date="2023-07" db="EMBL/GenBank/DDBJ databases">
        <title>Genomic Encyclopedia of Type Strains, Phase IV (KMG-IV): sequencing the most valuable type-strain genomes for metagenomic binning, comparative biology and taxonomic classification.</title>
        <authorList>
            <person name="Goeker M."/>
        </authorList>
    </citation>
    <scope>NUCLEOTIDE SEQUENCE [LARGE SCALE GENOMIC DNA]</scope>
    <source>
        <strain evidence="2 3">DSM 23837</strain>
    </source>
</reference>